<sequence length="301" mass="34230">MSASLIYYQDCPFCHSQDIHPLLVAKDHTVSKENFEIWHCGQCTNRFTQSIPDLHHIGPYYHAEAYVSHTDTNKGLINQLYHWVRSYTLGNKRRLIKSISGLQAGSLLDIGAGTGAFAHTMSVAGWNVTALEPDAVARENAANKYGLKLQAADEIYTLPENAFDVITLWHVLEHVHDIHGYFERFRKLLKPHGKLVIAVPNYTSKDATVYGQHWAAWDVPRHLYHFSPAGMQHLAHLKGFNVTEMYPMWFDAFYVSMLSEQYKTGSSQLVSAFWNGLRSNIRALGDKRKCSSVIYIMSRNS</sequence>
<dbReference type="GO" id="GO:0032259">
    <property type="term" value="P:methylation"/>
    <property type="evidence" value="ECO:0007669"/>
    <property type="project" value="UniProtKB-KW"/>
</dbReference>
<dbReference type="AlphaFoldDB" id="A0AAT9GGW6"/>
<dbReference type="CDD" id="cd02440">
    <property type="entry name" value="AdoMet_MTases"/>
    <property type="match status" value="1"/>
</dbReference>
<keyword evidence="1" id="KW-0489">Methyltransferase</keyword>
<reference evidence="1" key="1">
    <citation type="submission" date="2024-02" db="EMBL/GenBank/DDBJ databases">
        <title>Sediminibacterium planktonica sp. nov. and Sediminibacterium longus sp. nov., isolated from surface lake and river water.</title>
        <authorList>
            <person name="Watanabe K."/>
            <person name="Takemine S."/>
            <person name="Ishii Y."/>
            <person name="Ogata Y."/>
            <person name="Shindo C."/>
            <person name="Suda W."/>
        </authorList>
    </citation>
    <scope>NUCLEOTIDE SEQUENCE</scope>
    <source>
        <strain evidence="1">KACHI17</strain>
    </source>
</reference>
<dbReference type="SUPFAM" id="SSF53335">
    <property type="entry name" value="S-adenosyl-L-methionine-dependent methyltransferases"/>
    <property type="match status" value="1"/>
</dbReference>
<keyword evidence="1" id="KW-0808">Transferase</keyword>
<organism evidence="1">
    <name type="scientific">Sediminibacterium sp. KACHI17</name>
    <dbReference type="NCBI Taxonomy" id="1751071"/>
    <lineage>
        <taxon>Bacteria</taxon>
        <taxon>Pseudomonadati</taxon>
        <taxon>Bacteroidota</taxon>
        <taxon>Chitinophagia</taxon>
        <taxon>Chitinophagales</taxon>
        <taxon>Chitinophagaceae</taxon>
        <taxon>Sediminibacterium</taxon>
    </lineage>
</organism>
<dbReference type="EMBL" id="AP029612">
    <property type="protein sequence ID" value="BFG69840.1"/>
    <property type="molecule type" value="Genomic_DNA"/>
</dbReference>
<dbReference type="RefSeq" id="WP_353550142.1">
    <property type="nucleotide sequence ID" value="NZ_AP029612.1"/>
</dbReference>
<dbReference type="Pfam" id="PF13489">
    <property type="entry name" value="Methyltransf_23"/>
    <property type="match status" value="1"/>
</dbReference>
<dbReference type="Gene3D" id="3.40.50.150">
    <property type="entry name" value="Vaccinia Virus protein VP39"/>
    <property type="match status" value="1"/>
</dbReference>
<gene>
    <name evidence="1" type="ORF">KACHI17_07210</name>
</gene>
<proteinExistence type="predicted"/>
<name>A0AAT9GGW6_9BACT</name>
<dbReference type="GO" id="GO:0008168">
    <property type="term" value="F:methyltransferase activity"/>
    <property type="evidence" value="ECO:0007669"/>
    <property type="project" value="UniProtKB-KW"/>
</dbReference>
<dbReference type="PANTHER" id="PTHR43861:SF6">
    <property type="entry name" value="METHYLTRANSFERASE TYPE 11"/>
    <property type="match status" value="1"/>
</dbReference>
<protein>
    <submittedName>
        <fullName evidence="1">Methyltransferase domain-containing protein</fullName>
    </submittedName>
</protein>
<dbReference type="PANTHER" id="PTHR43861">
    <property type="entry name" value="TRANS-ACONITATE 2-METHYLTRANSFERASE-RELATED"/>
    <property type="match status" value="1"/>
</dbReference>
<accession>A0AAT9GGW6</accession>
<dbReference type="InterPro" id="IPR029063">
    <property type="entry name" value="SAM-dependent_MTases_sf"/>
</dbReference>
<evidence type="ECO:0000313" key="1">
    <source>
        <dbReference type="EMBL" id="BFG69840.1"/>
    </source>
</evidence>